<proteinExistence type="predicted"/>
<dbReference type="Gene3D" id="3.40.50.2000">
    <property type="entry name" value="Glycogen Phosphorylase B"/>
    <property type="match status" value="2"/>
</dbReference>
<dbReference type="AlphaFoldDB" id="A0A4R4KCU1"/>
<accession>A0A4R4KCU1</accession>
<dbReference type="RefSeq" id="WP_132118451.1">
    <property type="nucleotide sequence ID" value="NZ_SMJU01000007.1"/>
</dbReference>
<evidence type="ECO:0000259" key="1">
    <source>
        <dbReference type="Pfam" id="PF00534"/>
    </source>
</evidence>
<dbReference type="PANTHER" id="PTHR45947:SF3">
    <property type="entry name" value="SULFOQUINOVOSYL TRANSFERASE SQD2"/>
    <property type="match status" value="1"/>
</dbReference>
<dbReference type="CDD" id="cd03801">
    <property type="entry name" value="GT4_PimA-like"/>
    <property type="match status" value="1"/>
</dbReference>
<name>A0A4R4KCU1_9BACT</name>
<sequence length="381" mass="43116">MRILVIHNQLWAHYKSVLFEEIHQEIRSEHPISEFLVAQIALYESSRAGMGNATEQIPYKYPYVVLFNKSLDSVTFFERTRSIFKAFNSFKPDVLNITGYFDWAQVLLLFYARLCGVKVVLSSESSQVDKTRSFLKETIKKIIVHRANAFFCFGNTSVSYLKSLGISDQKIAVRKAAVVDNERIKKRYLSVKAQEKSDCETHYFVFVGRLAPEKNLLILLKAYQTFLNQIGNTVPWGLLFVGDGPDRKPMEDFAKANSLSKVKFTGAVGWQEVPEWLAKADVLILPSHSEPWGLVVNEAMICGMPVLVSKNCGCAEDLVQHGQNGFLFDPADQQALVQAMLFYQKYPEKIESHGLQSMDIIAGFSPEKVAKEMVACYHSLS</sequence>
<protein>
    <submittedName>
        <fullName evidence="2">Glycosyltransferase family 1 protein</fullName>
    </submittedName>
</protein>
<organism evidence="2 3">
    <name type="scientific">Arundinibacter roseus</name>
    <dbReference type="NCBI Taxonomy" id="2070510"/>
    <lineage>
        <taxon>Bacteria</taxon>
        <taxon>Pseudomonadati</taxon>
        <taxon>Bacteroidota</taxon>
        <taxon>Cytophagia</taxon>
        <taxon>Cytophagales</taxon>
        <taxon>Spirosomataceae</taxon>
        <taxon>Arundinibacter</taxon>
    </lineage>
</organism>
<dbReference type="PANTHER" id="PTHR45947">
    <property type="entry name" value="SULFOQUINOVOSYL TRANSFERASE SQD2"/>
    <property type="match status" value="1"/>
</dbReference>
<gene>
    <name evidence="2" type="ORF">EZE20_12520</name>
</gene>
<evidence type="ECO:0000313" key="3">
    <source>
        <dbReference type="Proteomes" id="UP000295706"/>
    </source>
</evidence>
<dbReference type="OrthoDB" id="9790710at2"/>
<keyword evidence="2" id="KW-0808">Transferase</keyword>
<comment type="caution">
    <text evidence="2">The sequence shown here is derived from an EMBL/GenBank/DDBJ whole genome shotgun (WGS) entry which is preliminary data.</text>
</comment>
<evidence type="ECO:0000313" key="2">
    <source>
        <dbReference type="EMBL" id="TDB64672.1"/>
    </source>
</evidence>
<dbReference type="EMBL" id="SMJU01000007">
    <property type="protein sequence ID" value="TDB64672.1"/>
    <property type="molecule type" value="Genomic_DNA"/>
</dbReference>
<dbReference type="Pfam" id="PF00534">
    <property type="entry name" value="Glycos_transf_1"/>
    <property type="match status" value="1"/>
</dbReference>
<dbReference type="InterPro" id="IPR050194">
    <property type="entry name" value="Glycosyltransferase_grp1"/>
</dbReference>
<dbReference type="Proteomes" id="UP000295706">
    <property type="component" value="Unassembled WGS sequence"/>
</dbReference>
<dbReference type="InterPro" id="IPR001296">
    <property type="entry name" value="Glyco_trans_1"/>
</dbReference>
<dbReference type="GO" id="GO:0016757">
    <property type="term" value="F:glycosyltransferase activity"/>
    <property type="evidence" value="ECO:0007669"/>
    <property type="project" value="InterPro"/>
</dbReference>
<keyword evidence="3" id="KW-1185">Reference proteome</keyword>
<feature type="domain" description="Glycosyl transferase family 1" evidence="1">
    <location>
        <begin position="193"/>
        <end position="342"/>
    </location>
</feature>
<reference evidence="2 3" key="1">
    <citation type="submission" date="2019-02" db="EMBL/GenBank/DDBJ databases">
        <title>Arundinibacter roseus gen. nov., sp. nov., a new member of the family Cytophagaceae.</title>
        <authorList>
            <person name="Szuroczki S."/>
            <person name="Khayer B."/>
            <person name="Sproer C."/>
            <person name="Toumi M."/>
            <person name="Szabo A."/>
            <person name="Felfoldi T."/>
            <person name="Schumann P."/>
            <person name="Toth E."/>
        </authorList>
    </citation>
    <scope>NUCLEOTIDE SEQUENCE [LARGE SCALE GENOMIC DNA]</scope>
    <source>
        <strain evidence="2 3">DMA-k-7a</strain>
    </source>
</reference>
<dbReference type="SUPFAM" id="SSF53756">
    <property type="entry name" value="UDP-Glycosyltransferase/glycogen phosphorylase"/>
    <property type="match status" value="1"/>
</dbReference>